<dbReference type="GO" id="GO:0004113">
    <property type="term" value="F:2',3'-cyclic-nucleotide 3'-phosphodiesterase activity"/>
    <property type="evidence" value="ECO:0007669"/>
    <property type="project" value="TreeGrafter"/>
</dbReference>
<feature type="binding site" evidence="2">
    <location>
        <position position="8"/>
    </location>
    <ligand>
        <name>Fe cation</name>
        <dbReference type="ChEBI" id="CHEBI:24875"/>
        <label>1</label>
    </ligand>
</feature>
<dbReference type="PIRSF" id="PIRSF004789">
    <property type="entry name" value="DR1281"/>
    <property type="match status" value="1"/>
</dbReference>
<dbReference type="Pfam" id="PF13277">
    <property type="entry name" value="YmdB"/>
    <property type="match status" value="1"/>
</dbReference>
<keyword evidence="4" id="KW-1185">Reference proteome</keyword>
<evidence type="ECO:0000256" key="2">
    <source>
        <dbReference type="PIRSR" id="PIRSR004789-51"/>
    </source>
</evidence>
<dbReference type="SUPFAM" id="SSF56300">
    <property type="entry name" value="Metallo-dependent phosphatases"/>
    <property type="match status" value="1"/>
</dbReference>
<organism evidence="3 4">
    <name type="scientific">Roseospirillum parvum</name>
    <dbReference type="NCBI Taxonomy" id="83401"/>
    <lineage>
        <taxon>Bacteria</taxon>
        <taxon>Pseudomonadati</taxon>
        <taxon>Pseudomonadota</taxon>
        <taxon>Alphaproteobacteria</taxon>
        <taxon>Rhodospirillales</taxon>
        <taxon>Rhodospirillaceae</taxon>
        <taxon>Roseospirillum</taxon>
    </lineage>
</organism>
<evidence type="ECO:0000256" key="1">
    <source>
        <dbReference type="PIRSR" id="PIRSR004789-50"/>
    </source>
</evidence>
<dbReference type="PANTHER" id="PTHR36303">
    <property type="entry name" value="2',3'-CYCLIC-NUCLEOTIDE 2'-PHOSPHODIESTERASE"/>
    <property type="match status" value="1"/>
</dbReference>
<dbReference type="Proteomes" id="UP000217076">
    <property type="component" value="Unassembled WGS sequence"/>
</dbReference>
<feature type="binding site" evidence="2">
    <location>
        <position position="67"/>
    </location>
    <ligand>
        <name>Fe cation</name>
        <dbReference type="ChEBI" id="CHEBI:24875"/>
        <label>2</label>
    </ligand>
</feature>
<dbReference type="PANTHER" id="PTHR36303:SF1">
    <property type="entry name" value="2',3'-CYCLIC-NUCLEOTIDE 2'-PHOSPHODIESTERASE"/>
    <property type="match status" value="1"/>
</dbReference>
<feature type="binding site" evidence="2">
    <location>
        <position position="39"/>
    </location>
    <ligand>
        <name>Fe cation</name>
        <dbReference type="ChEBI" id="CHEBI:24875"/>
        <label>1</label>
    </ligand>
</feature>
<feature type="binding site" evidence="2">
    <location>
        <position position="180"/>
    </location>
    <ligand>
        <name>Fe cation</name>
        <dbReference type="ChEBI" id="CHEBI:24875"/>
        <label>1</label>
    </ligand>
</feature>
<gene>
    <name evidence="3" type="ORF">SAMN05421742_11138</name>
</gene>
<keyword evidence="2" id="KW-0479">Metal-binding</keyword>
<accession>A0A1G8EU49</accession>
<dbReference type="OrthoDB" id="9801109at2"/>
<feature type="binding site" evidence="2">
    <location>
        <position position="40"/>
    </location>
    <ligand>
        <name>Fe cation</name>
        <dbReference type="ChEBI" id="CHEBI:24875"/>
        <label>1</label>
    </ligand>
</feature>
<reference evidence="4" key="1">
    <citation type="submission" date="2016-10" db="EMBL/GenBank/DDBJ databases">
        <authorList>
            <person name="Varghese N."/>
            <person name="Submissions S."/>
        </authorList>
    </citation>
    <scope>NUCLEOTIDE SEQUENCE [LARGE SCALE GENOMIC DNA]</scope>
    <source>
        <strain evidence="4">930I</strain>
    </source>
</reference>
<dbReference type="InterPro" id="IPR029052">
    <property type="entry name" value="Metallo-depent_PP-like"/>
</dbReference>
<dbReference type="AlphaFoldDB" id="A0A1G8EU49"/>
<dbReference type="CDD" id="cd07382">
    <property type="entry name" value="MPP_DR1281"/>
    <property type="match status" value="1"/>
</dbReference>
<proteinExistence type="predicted"/>
<dbReference type="STRING" id="83401.SAMN05421742_11138"/>
<dbReference type="EMBL" id="FNCV01000011">
    <property type="protein sequence ID" value="SDH73384.1"/>
    <property type="molecule type" value="Genomic_DNA"/>
</dbReference>
<feature type="binding site" evidence="2">
    <location>
        <position position="39"/>
    </location>
    <ligand>
        <name>Fe cation</name>
        <dbReference type="ChEBI" id="CHEBI:24875"/>
        <label>2</label>
    </ligand>
</feature>
<evidence type="ECO:0000313" key="3">
    <source>
        <dbReference type="EMBL" id="SDH73384.1"/>
    </source>
</evidence>
<feature type="binding site" evidence="2">
    <location>
        <position position="178"/>
    </location>
    <ligand>
        <name>Fe cation</name>
        <dbReference type="ChEBI" id="CHEBI:24875"/>
        <label>2</label>
    </ligand>
</feature>
<dbReference type="GO" id="GO:0046872">
    <property type="term" value="F:metal ion binding"/>
    <property type="evidence" value="ECO:0007669"/>
    <property type="project" value="UniProtKB-KW"/>
</dbReference>
<evidence type="ECO:0008006" key="5">
    <source>
        <dbReference type="Google" id="ProtNLM"/>
    </source>
</evidence>
<feature type="binding site" evidence="2">
    <location>
        <position position="153"/>
    </location>
    <ligand>
        <name>Fe cation</name>
        <dbReference type="ChEBI" id="CHEBI:24875"/>
        <label>2</label>
    </ligand>
</feature>
<protein>
    <recommendedName>
        <fullName evidence="5">Metallophosphoesterase</fullName>
    </recommendedName>
</protein>
<sequence>MRILYLGDVVGRSGRDVVAGRLPRLRRELKLDFVICCGENAAHGFGITPRICDDFFNVGVDVLTTGNHAWDQREIIPHFAKESRLLRPINFPPGAPGAGLGVFSDARGRQVLVVQVMGRLFMDALDCPFRTLDQVIRPYRLGGNVAAIVVDFHAEATSEKQALAMAYDGRVSAVVCGHTHVPSADARVLPKGTAFQTDAGMCGDYTSVIGMKAPAAIDRFVRKGPGERLSPADGPGCLCGLLIETDDATGKARRVAPLRMGAGLAETGLPHWH</sequence>
<evidence type="ECO:0000313" key="4">
    <source>
        <dbReference type="Proteomes" id="UP000217076"/>
    </source>
</evidence>
<dbReference type="RefSeq" id="WP_092621194.1">
    <property type="nucleotide sequence ID" value="NZ_FNCV01000011.1"/>
</dbReference>
<feature type="active site" description="Proton donor" evidence="1">
    <location>
        <position position="68"/>
    </location>
</feature>
<dbReference type="Gene3D" id="3.60.21.10">
    <property type="match status" value="1"/>
</dbReference>
<dbReference type="InterPro" id="IPR005235">
    <property type="entry name" value="YmdB-like"/>
</dbReference>
<name>A0A1G8EU49_9PROT</name>